<evidence type="ECO:0000313" key="2">
    <source>
        <dbReference type="Proteomes" id="UP000821845"/>
    </source>
</evidence>
<gene>
    <name evidence="1" type="ORF">HPB50_007507</name>
</gene>
<comment type="caution">
    <text evidence="1">The sequence shown here is derived from an EMBL/GenBank/DDBJ whole genome shotgun (WGS) entry which is preliminary data.</text>
</comment>
<proteinExistence type="predicted"/>
<dbReference type="EMBL" id="CM023481">
    <property type="protein sequence ID" value="KAH6945182.1"/>
    <property type="molecule type" value="Genomic_DNA"/>
</dbReference>
<protein>
    <submittedName>
        <fullName evidence="1">Uncharacterized protein</fullName>
    </submittedName>
</protein>
<accession>A0ACB7TCD4</accession>
<organism evidence="1 2">
    <name type="scientific">Hyalomma asiaticum</name>
    <name type="common">Tick</name>
    <dbReference type="NCBI Taxonomy" id="266040"/>
    <lineage>
        <taxon>Eukaryota</taxon>
        <taxon>Metazoa</taxon>
        <taxon>Ecdysozoa</taxon>
        <taxon>Arthropoda</taxon>
        <taxon>Chelicerata</taxon>
        <taxon>Arachnida</taxon>
        <taxon>Acari</taxon>
        <taxon>Parasitiformes</taxon>
        <taxon>Ixodida</taxon>
        <taxon>Ixodoidea</taxon>
        <taxon>Ixodidae</taxon>
        <taxon>Hyalomminae</taxon>
        <taxon>Hyalomma</taxon>
    </lineage>
</organism>
<keyword evidence="2" id="KW-1185">Reference proteome</keyword>
<evidence type="ECO:0000313" key="1">
    <source>
        <dbReference type="EMBL" id="KAH6945182.1"/>
    </source>
</evidence>
<reference evidence="1" key="1">
    <citation type="submission" date="2020-05" db="EMBL/GenBank/DDBJ databases">
        <title>Large-scale comparative analyses of tick genomes elucidate their genetic diversity and vector capacities.</title>
        <authorList>
            <person name="Jia N."/>
            <person name="Wang J."/>
            <person name="Shi W."/>
            <person name="Du L."/>
            <person name="Sun Y."/>
            <person name="Zhan W."/>
            <person name="Jiang J."/>
            <person name="Wang Q."/>
            <person name="Zhang B."/>
            <person name="Ji P."/>
            <person name="Sakyi L.B."/>
            <person name="Cui X."/>
            <person name="Yuan T."/>
            <person name="Jiang B."/>
            <person name="Yang W."/>
            <person name="Lam T.T.-Y."/>
            <person name="Chang Q."/>
            <person name="Ding S."/>
            <person name="Wang X."/>
            <person name="Zhu J."/>
            <person name="Ruan X."/>
            <person name="Zhao L."/>
            <person name="Wei J."/>
            <person name="Que T."/>
            <person name="Du C."/>
            <person name="Cheng J."/>
            <person name="Dai P."/>
            <person name="Han X."/>
            <person name="Huang E."/>
            <person name="Gao Y."/>
            <person name="Liu J."/>
            <person name="Shao H."/>
            <person name="Ye R."/>
            <person name="Li L."/>
            <person name="Wei W."/>
            <person name="Wang X."/>
            <person name="Wang C."/>
            <person name="Yang T."/>
            <person name="Huo Q."/>
            <person name="Li W."/>
            <person name="Guo W."/>
            <person name="Chen H."/>
            <person name="Zhou L."/>
            <person name="Ni X."/>
            <person name="Tian J."/>
            <person name="Zhou Y."/>
            <person name="Sheng Y."/>
            <person name="Liu T."/>
            <person name="Pan Y."/>
            <person name="Xia L."/>
            <person name="Li J."/>
            <person name="Zhao F."/>
            <person name="Cao W."/>
        </authorList>
    </citation>
    <scope>NUCLEOTIDE SEQUENCE</scope>
    <source>
        <strain evidence="1">Hyas-2018</strain>
    </source>
</reference>
<sequence length="120" mass="12619">MRPRHADPTPTLKPMSGLGHSLTPHSDVTEEKSPAAENSARTSVPDKLAAADPTPHVQHAAYPACQRGLPDRASSSDVTNGGTISFAVSGKPTVTAQHTNPQTTGAFLAQRLQKNKLTKC</sequence>
<dbReference type="Proteomes" id="UP000821845">
    <property type="component" value="Chromosome 1"/>
</dbReference>
<name>A0ACB7TCD4_HYAAI</name>